<dbReference type="GO" id="GO:0050194">
    <property type="term" value="F:phosphonoacetaldehyde hydrolase activity"/>
    <property type="evidence" value="ECO:0007669"/>
    <property type="project" value="UniProtKB-UniRule"/>
</dbReference>
<dbReference type="HAMAP" id="MF_01375">
    <property type="entry name" value="PhnX"/>
    <property type="match status" value="1"/>
</dbReference>
<accession>A0A7Z2VEV0</accession>
<keyword evidence="9 14" id="KW-0704">Schiff base</keyword>
<gene>
    <name evidence="15 17" type="primary">phnW</name>
    <name evidence="14" type="synonym">phnX</name>
    <name evidence="17" type="ORF">HH215_00225</name>
</gene>
<proteinExistence type="inferred from homology"/>
<feature type="binding site" evidence="14">
    <location>
        <position position="186"/>
    </location>
    <ligand>
        <name>Mg(2+)</name>
        <dbReference type="ChEBI" id="CHEBI:18420"/>
    </ligand>
</feature>
<dbReference type="Proteomes" id="UP000502248">
    <property type="component" value="Chromosome"/>
</dbReference>
<dbReference type="InterPro" id="IPR015421">
    <property type="entry name" value="PyrdxlP-dep_Trfase_major"/>
</dbReference>
<dbReference type="AlphaFoldDB" id="A0A7Z2VEV0"/>
<evidence type="ECO:0000256" key="9">
    <source>
        <dbReference type="ARBA" id="ARBA00023270"/>
    </source>
</evidence>
<evidence type="ECO:0000259" key="16">
    <source>
        <dbReference type="Pfam" id="PF00266"/>
    </source>
</evidence>
<dbReference type="SFLD" id="SFLDG01129">
    <property type="entry name" value="C1.5:_HAD__Beta-PGM__Phosphata"/>
    <property type="match status" value="1"/>
</dbReference>
<feature type="modified residue" description="N6-(pyridoxal phosphate)lysine" evidence="15">
    <location>
        <position position="466"/>
    </location>
</feature>
<dbReference type="NCBIfam" id="TIGR03301">
    <property type="entry name" value="PhnW-AepZ"/>
    <property type="match status" value="1"/>
</dbReference>
<keyword evidence="18" id="KW-1185">Reference proteome</keyword>
<keyword evidence="10 15" id="KW-0670">Pyruvate</keyword>
<evidence type="ECO:0000256" key="13">
    <source>
        <dbReference type="ARBA" id="ARBA00056573"/>
    </source>
</evidence>
<dbReference type="SFLD" id="SFLDG01135">
    <property type="entry name" value="C1.5.6:_HAD__Beta-PGM__Phospha"/>
    <property type="match status" value="1"/>
</dbReference>
<dbReference type="Gene3D" id="3.40.640.10">
    <property type="entry name" value="Type I PLP-dependent aspartate aminotransferase-like (Major domain)"/>
    <property type="match status" value="1"/>
</dbReference>
<dbReference type="EMBL" id="CP051680">
    <property type="protein sequence ID" value="QJD81759.1"/>
    <property type="molecule type" value="Genomic_DNA"/>
</dbReference>
<keyword evidence="6 14" id="KW-0378">Hydrolase</keyword>
<dbReference type="InterPro" id="IPR000192">
    <property type="entry name" value="Aminotrans_V_dom"/>
</dbReference>
<feature type="active site" description="Nucleophile" evidence="14">
    <location>
        <position position="12"/>
    </location>
</feature>
<dbReference type="Pfam" id="PF00266">
    <property type="entry name" value="Aminotran_5"/>
    <property type="match status" value="1"/>
</dbReference>
<dbReference type="KEGG" id="cheb:HH215_00225"/>
<dbReference type="InterPro" id="IPR006323">
    <property type="entry name" value="Phosphonoacetald_hydro"/>
</dbReference>
<keyword evidence="4 15" id="KW-0808">Transferase</keyword>
<dbReference type="SUPFAM" id="SSF56784">
    <property type="entry name" value="HAD-like"/>
    <property type="match status" value="1"/>
</dbReference>
<dbReference type="InterPro" id="IPR015422">
    <property type="entry name" value="PyrdxlP-dep_Trfase_small"/>
</dbReference>
<evidence type="ECO:0000256" key="7">
    <source>
        <dbReference type="ARBA" id="ARBA00022842"/>
    </source>
</evidence>
<reference evidence="17 18" key="1">
    <citation type="submission" date="2020-04" db="EMBL/GenBank/DDBJ databases">
        <title>Genome sequencing of novel species.</title>
        <authorList>
            <person name="Heo J."/>
            <person name="Kim S.-J."/>
            <person name="Kim J.-S."/>
            <person name="Hong S.-B."/>
            <person name="Kwon S.-W."/>
        </authorList>
    </citation>
    <scope>NUCLEOTIDE SEQUENCE [LARGE SCALE GENOMIC DNA]</scope>
    <source>
        <strain evidence="17 18">MFER-1</strain>
    </source>
</reference>
<sequence length="637" mass="70525">MKEVQVQGVILDWAGTMIDYGCFAPVAAFVEMFKLKGIEVTSEEVRKPMGLLKRDHLLAICKMERVAALWKEKYGRLPNEADIDEMYAGFEKLLFEALPEYTTPIPGALELVERLRSMGVKIGSTTGYTKEMMKIVTAEASKRGYAPDTFVCPDDTMAGRPYPWMSYENAKRLGVYPMKALVKVGDTLSDVAEGLNAGMWSVGILKGSNELGMTEAEVEACDPLRLQTRLDEIERQFREAGAHYVIETIGDLDAVLEEVNVRLARGESPDMLPRSNPYLLLTPGPLTTTPTVKAAMLSDWCTWDQQYNEVVQSIRSKLVRLATRAPASYTTVLMQGSGTFVVESVIGSVIPHDGKLAVLANGAYGDRIGKMAKVLGIDTVVIDFGETSPVDGARLDSVLLEQPDITHVAVVHTETTTGMRNSIEEIGRVANRHGKVYIVDAMSSFGGIELDVADIGIDFLISSSNKCIQGVPGFGFVIAKTTSLEQCAGRARSLSLDLYDQWDTMEREGGKWRFTSPTHVVYAFNQALRELEQEGGIAKRQMRFTNNQKTLAAGMARAGFRALLPEEHQSPIITSFYYPESDSFSFKELYERIKQEGFVLYPGKISTAPTFRIGNIGDVNAADMERLTQSIEKIRFW</sequence>
<comment type="catalytic activity">
    <reaction evidence="11 15">
        <text>(2-aminoethyl)phosphonate + pyruvate = phosphonoacetaldehyde + L-alanine</text>
        <dbReference type="Rhea" id="RHEA:17021"/>
        <dbReference type="ChEBI" id="CHEBI:15361"/>
        <dbReference type="ChEBI" id="CHEBI:57418"/>
        <dbReference type="ChEBI" id="CHEBI:57972"/>
        <dbReference type="ChEBI" id="CHEBI:58383"/>
        <dbReference type="EC" id="2.6.1.37"/>
    </reaction>
</comment>
<keyword evidence="7 14" id="KW-0460">Magnesium</keyword>
<evidence type="ECO:0000256" key="3">
    <source>
        <dbReference type="ARBA" id="ARBA00022576"/>
    </source>
</evidence>
<comment type="subunit">
    <text evidence="2 15">Homodimer.</text>
</comment>
<evidence type="ECO:0000256" key="12">
    <source>
        <dbReference type="ARBA" id="ARBA00052005"/>
    </source>
</evidence>
<protein>
    <recommendedName>
        <fullName evidence="14 15">Multifunctional fusion protein</fullName>
    </recommendedName>
    <domain>
        <recommendedName>
            <fullName evidence="15">2-aminoethylphosphonate--pyruvate transaminase</fullName>
            <ecNumber evidence="15">2.6.1.37</ecNumber>
        </recommendedName>
        <alternativeName>
            <fullName evidence="15">2-aminoethylphosphonate aminotransferase</fullName>
        </alternativeName>
        <alternativeName>
            <fullName evidence="15">AEP transaminase</fullName>
            <shortName evidence="15">AEPT</shortName>
        </alternativeName>
    </domain>
    <domain>
        <recommendedName>
            <fullName evidence="14">Phosphonoacetaldehyde hydrolase</fullName>
            <shortName evidence="14">Phosphonatase</shortName>
            <ecNumber evidence="14">3.11.1.1</ecNumber>
        </recommendedName>
        <alternativeName>
            <fullName evidence="14">Phosphonoacetaldehyde phosphonohydrolase</fullName>
        </alternativeName>
    </domain>
</protein>
<dbReference type="InterPro" id="IPR012703">
    <property type="entry name" value="NH2EtPonate_pyrv_transaminase"/>
</dbReference>
<evidence type="ECO:0000256" key="11">
    <source>
        <dbReference type="ARBA" id="ARBA00049460"/>
    </source>
</evidence>
<dbReference type="NCBIfam" id="TIGR01422">
    <property type="entry name" value="phosphonatase"/>
    <property type="match status" value="1"/>
</dbReference>
<dbReference type="InterPro" id="IPR015424">
    <property type="entry name" value="PyrdxlP-dep_Trfase"/>
</dbReference>
<evidence type="ECO:0000256" key="6">
    <source>
        <dbReference type="ARBA" id="ARBA00022801"/>
    </source>
</evidence>
<evidence type="ECO:0000313" key="17">
    <source>
        <dbReference type="EMBL" id="QJD81759.1"/>
    </source>
</evidence>
<evidence type="ECO:0000256" key="5">
    <source>
        <dbReference type="ARBA" id="ARBA00022723"/>
    </source>
</evidence>
<comment type="function">
    <text evidence="13 15">Involved in phosphonate degradation.</text>
</comment>
<feature type="domain" description="Aminotransferase class V" evidence="16">
    <location>
        <begin position="302"/>
        <end position="583"/>
    </location>
</feature>
<dbReference type="FunFam" id="1.10.150.240:FF:000006">
    <property type="entry name" value="Phosphonoacetaldehyde hydrolase"/>
    <property type="match status" value="1"/>
</dbReference>
<organism evidence="17 18">
    <name type="scientific">Cohnella herbarum</name>
    <dbReference type="NCBI Taxonomy" id="2728023"/>
    <lineage>
        <taxon>Bacteria</taxon>
        <taxon>Bacillati</taxon>
        <taxon>Bacillota</taxon>
        <taxon>Bacilli</taxon>
        <taxon>Bacillales</taxon>
        <taxon>Paenibacillaceae</taxon>
        <taxon>Cohnella</taxon>
    </lineage>
</organism>
<evidence type="ECO:0000256" key="2">
    <source>
        <dbReference type="ARBA" id="ARBA00011738"/>
    </source>
</evidence>
<dbReference type="EC" id="2.6.1.37" evidence="15"/>
<evidence type="ECO:0000256" key="15">
    <source>
        <dbReference type="HAMAP-Rule" id="MF_01376"/>
    </source>
</evidence>
<dbReference type="Gene3D" id="3.90.1150.10">
    <property type="entry name" value="Aspartate Aminotransferase, domain 1"/>
    <property type="match status" value="1"/>
</dbReference>
<keyword evidence="5 14" id="KW-0479">Metal-binding</keyword>
<dbReference type="HAMAP" id="MF_01376">
    <property type="entry name" value="PhnW_aminotrans_5"/>
    <property type="match status" value="1"/>
</dbReference>
<dbReference type="EC" id="3.11.1.1" evidence="14"/>
<dbReference type="CDD" id="cd02586">
    <property type="entry name" value="HAD_PHN"/>
    <property type="match status" value="1"/>
</dbReference>
<feature type="binding site" evidence="14">
    <location>
        <position position="14"/>
    </location>
    <ligand>
        <name>Mg(2+)</name>
        <dbReference type="ChEBI" id="CHEBI:18420"/>
    </ligand>
</feature>
<dbReference type="InterPro" id="IPR023214">
    <property type="entry name" value="HAD_sf"/>
</dbReference>
<dbReference type="PANTHER" id="PTHR42778:SF1">
    <property type="entry name" value="2-AMINOETHYLPHOSPHONATE--PYRUVATE TRANSAMINASE"/>
    <property type="match status" value="1"/>
</dbReference>
<evidence type="ECO:0000256" key="10">
    <source>
        <dbReference type="ARBA" id="ARBA00023317"/>
    </source>
</evidence>
<feature type="active site" description="Schiff-base intermediate with substrate" evidence="14">
    <location>
        <position position="53"/>
    </location>
</feature>
<comment type="similarity">
    <text evidence="14">Belongs to the HAD-like hydrolase superfamily. PhnX family.</text>
</comment>
<evidence type="ECO:0000313" key="18">
    <source>
        <dbReference type="Proteomes" id="UP000502248"/>
    </source>
</evidence>
<comment type="cofactor">
    <cofactor evidence="1 15">
        <name>pyridoxal 5'-phosphate</name>
        <dbReference type="ChEBI" id="CHEBI:597326"/>
    </cofactor>
</comment>
<dbReference type="Pfam" id="PF00702">
    <property type="entry name" value="Hydrolase"/>
    <property type="match status" value="1"/>
</dbReference>
<dbReference type="GO" id="GO:0047304">
    <property type="term" value="F:2-aminoethylphosphonate-pyruvate transaminase activity"/>
    <property type="evidence" value="ECO:0007669"/>
    <property type="project" value="UniProtKB-UniRule"/>
</dbReference>
<dbReference type="NCBIfam" id="NF010006">
    <property type="entry name" value="PRK13479.1"/>
    <property type="match status" value="1"/>
</dbReference>
<keyword evidence="8 15" id="KW-0663">Pyridoxal phosphate</keyword>
<dbReference type="SUPFAM" id="SSF53383">
    <property type="entry name" value="PLP-dependent transferases"/>
    <property type="match status" value="1"/>
</dbReference>
<dbReference type="InterPro" id="IPR023198">
    <property type="entry name" value="PGP-like_dom2"/>
</dbReference>
<evidence type="ECO:0000256" key="8">
    <source>
        <dbReference type="ARBA" id="ARBA00022898"/>
    </source>
</evidence>
<dbReference type="SFLD" id="SFLDS00003">
    <property type="entry name" value="Haloacid_Dehalogenase"/>
    <property type="match status" value="1"/>
</dbReference>
<comment type="catalytic activity">
    <reaction evidence="12 14">
        <text>phosphonoacetaldehyde + H2O = acetaldehyde + phosphate + H(+)</text>
        <dbReference type="Rhea" id="RHEA:18905"/>
        <dbReference type="ChEBI" id="CHEBI:15343"/>
        <dbReference type="ChEBI" id="CHEBI:15377"/>
        <dbReference type="ChEBI" id="CHEBI:15378"/>
        <dbReference type="ChEBI" id="CHEBI:43474"/>
        <dbReference type="ChEBI" id="CHEBI:58383"/>
        <dbReference type="EC" id="3.11.1.1"/>
    </reaction>
</comment>
<dbReference type="PANTHER" id="PTHR42778">
    <property type="entry name" value="2-AMINOETHYLPHOSPHONATE--PYRUVATE TRANSAMINASE"/>
    <property type="match status" value="1"/>
</dbReference>
<feature type="binding site" evidence="14">
    <location>
        <position position="12"/>
    </location>
    <ligand>
        <name>Mg(2+)</name>
        <dbReference type="ChEBI" id="CHEBI:18420"/>
    </ligand>
</feature>
<dbReference type="NCBIfam" id="TIGR02326">
    <property type="entry name" value="transamin_PhnW"/>
    <property type="match status" value="1"/>
</dbReference>
<comment type="cofactor">
    <cofactor evidence="14">
        <name>Mg(2+)</name>
        <dbReference type="ChEBI" id="CHEBI:18420"/>
    </cofactor>
    <text evidence="14">Binds 1 Mg(2+) ion per subunit.</text>
</comment>
<comment type="similarity">
    <text evidence="15">Belongs to the class-V pyridoxal-phosphate-dependent aminotransferase family. PhnW subfamily.</text>
</comment>
<name>A0A7Z2VEV0_9BACL</name>
<dbReference type="Gene3D" id="3.40.50.1000">
    <property type="entry name" value="HAD superfamily/HAD-like"/>
    <property type="match status" value="1"/>
</dbReference>
<evidence type="ECO:0000256" key="14">
    <source>
        <dbReference type="HAMAP-Rule" id="MF_01375"/>
    </source>
</evidence>
<dbReference type="InterPro" id="IPR036412">
    <property type="entry name" value="HAD-like_sf"/>
</dbReference>
<dbReference type="GO" id="GO:0000287">
    <property type="term" value="F:magnesium ion binding"/>
    <property type="evidence" value="ECO:0007669"/>
    <property type="project" value="UniProtKB-UniRule"/>
</dbReference>
<evidence type="ECO:0000256" key="4">
    <source>
        <dbReference type="ARBA" id="ARBA00022679"/>
    </source>
</evidence>
<dbReference type="GO" id="GO:0019700">
    <property type="term" value="P:organic phosphonate catabolic process"/>
    <property type="evidence" value="ECO:0007669"/>
    <property type="project" value="UniProtKB-UniRule"/>
</dbReference>
<keyword evidence="3 15" id="KW-0032">Aminotransferase</keyword>
<evidence type="ECO:0000256" key="1">
    <source>
        <dbReference type="ARBA" id="ARBA00001933"/>
    </source>
</evidence>
<dbReference type="Gene3D" id="1.10.150.240">
    <property type="entry name" value="Putative phosphatase, domain 2"/>
    <property type="match status" value="1"/>
</dbReference>